<name>G9XHH0_DESHA</name>
<keyword evidence="3" id="KW-1133">Transmembrane helix</keyword>
<proteinExistence type="predicted"/>
<accession>G9XHH0</accession>
<dbReference type="Proteomes" id="UP000004416">
    <property type="component" value="Unassembled WGS sequence"/>
</dbReference>
<comment type="caution">
    <text evidence="4">The sequence shown here is derived from an EMBL/GenBank/DDBJ whole genome shotgun (WGS) entry which is preliminary data.</text>
</comment>
<dbReference type="HOGENOM" id="CLU_1105743_0_0_9"/>
<evidence type="ECO:0000313" key="5">
    <source>
        <dbReference type="Proteomes" id="UP000004416"/>
    </source>
</evidence>
<dbReference type="AlphaFoldDB" id="G9XHH0"/>
<keyword evidence="1" id="KW-0175">Coiled coil</keyword>
<evidence type="ECO:0000256" key="1">
    <source>
        <dbReference type="SAM" id="Coils"/>
    </source>
</evidence>
<dbReference type="RefSeq" id="WP_005808498.1">
    <property type="nucleotide sequence ID" value="NZ_JH414441.1"/>
</dbReference>
<feature type="coiled-coil region" evidence="1">
    <location>
        <begin position="110"/>
        <end position="137"/>
    </location>
</feature>
<feature type="transmembrane region" description="Helical" evidence="3">
    <location>
        <begin position="38"/>
        <end position="56"/>
    </location>
</feature>
<evidence type="ECO:0000256" key="3">
    <source>
        <dbReference type="SAM" id="Phobius"/>
    </source>
</evidence>
<dbReference type="EMBL" id="AFZX01000010">
    <property type="protein sequence ID" value="EHL08972.1"/>
    <property type="molecule type" value="Genomic_DNA"/>
</dbReference>
<gene>
    <name evidence="4" type="ORF">HMPREF0322_00395</name>
</gene>
<evidence type="ECO:0000256" key="2">
    <source>
        <dbReference type="SAM" id="MobiDB-lite"/>
    </source>
</evidence>
<evidence type="ECO:0008006" key="6">
    <source>
        <dbReference type="Google" id="ProtNLM"/>
    </source>
</evidence>
<protein>
    <recommendedName>
        <fullName evidence="6">Zinc-ribbon domain-containing protein</fullName>
    </recommendedName>
</protein>
<reference evidence="4 5" key="1">
    <citation type="submission" date="2011-08" db="EMBL/GenBank/DDBJ databases">
        <authorList>
            <person name="Weinstock G."/>
            <person name="Sodergren E."/>
            <person name="Clifton S."/>
            <person name="Fulton L."/>
            <person name="Fulton B."/>
            <person name="Courtney L."/>
            <person name="Fronick C."/>
            <person name="Harrison M."/>
            <person name="Strong C."/>
            <person name="Farmer C."/>
            <person name="Delahaunty K."/>
            <person name="Markovic C."/>
            <person name="Hall O."/>
            <person name="Minx P."/>
            <person name="Tomlinson C."/>
            <person name="Mitreva M."/>
            <person name="Hou S."/>
            <person name="Chen J."/>
            <person name="Wollam A."/>
            <person name="Pepin K.H."/>
            <person name="Johnson M."/>
            <person name="Bhonagiri V."/>
            <person name="Zhang X."/>
            <person name="Suruliraj S."/>
            <person name="Warren W."/>
            <person name="Chinwalla A."/>
            <person name="Mardis E.R."/>
            <person name="Wilson R.K."/>
        </authorList>
    </citation>
    <scope>NUCLEOTIDE SEQUENCE [LARGE SCALE GENOMIC DNA]</scope>
    <source>
        <strain evidence="4 5">DP7</strain>
    </source>
</reference>
<sequence length="251" mass="27954">MNNGLTACKVCGEEVAKGAKACPKCGADNRSFFARHKVLTVILAFILLGSAGSVLGEDGNKSELTSEPVTLTPQVEVSDIESPTTPTPPVVQQEGLNVGQDTDTPLEKPIELDSETKERIKAKLDKLEALEKLEEQKNFMMCIAQDDLEGYTWGEECLYPDTWKQAYMKANYNGNLVLSILGSDLDIYLAFGNSEYSLVWASADLTYEAFKSGKMEEVMPREQYDKIVNRLNAVKKRLGFLYAKREYIIED</sequence>
<keyword evidence="3" id="KW-0812">Transmembrane</keyword>
<feature type="region of interest" description="Disordered" evidence="2">
    <location>
        <begin position="77"/>
        <end position="106"/>
    </location>
</feature>
<organism evidence="4 5">
    <name type="scientific">Desulfitobacterium hafniense DP7</name>
    <dbReference type="NCBI Taxonomy" id="537010"/>
    <lineage>
        <taxon>Bacteria</taxon>
        <taxon>Bacillati</taxon>
        <taxon>Bacillota</taxon>
        <taxon>Clostridia</taxon>
        <taxon>Eubacteriales</taxon>
        <taxon>Desulfitobacteriaceae</taxon>
        <taxon>Desulfitobacterium</taxon>
    </lineage>
</organism>
<dbReference type="PATRIC" id="fig|537010.4.peg.370"/>
<evidence type="ECO:0000313" key="4">
    <source>
        <dbReference type="EMBL" id="EHL08972.1"/>
    </source>
</evidence>
<keyword evidence="3" id="KW-0472">Membrane</keyword>